<dbReference type="InterPro" id="IPR011206">
    <property type="entry name" value="Citrate_lyase_beta/mcl1/mcl2"/>
</dbReference>
<dbReference type="InterPro" id="IPR040442">
    <property type="entry name" value="Pyrv_kinase-like_dom_sf"/>
</dbReference>
<keyword evidence="7" id="KW-0456">Lyase</keyword>
<dbReference type="EMBL" id="JACIFP010000001">
    <property type="protein sequence ID" value="MBB4137890.1"/>
    <property type="molecule type" value="Genomic_DNA"/>
</dbReference>
<organism evidence="7 8">
    <name type="scientific">Gordonia humi</name>
    <dbReference type="NCBI Taxonomy" id="686429"/>
    <lineage>
        <taxon>Bacteria</taxon>
        <taxon>Bacillati</taxon>
        <taxon>Actinomycetota</taxon>
        <taxon>Actinomycetes</taxon>
        <taxon>Mycobacteriales</taxon>
        <taxon>Gordoniaceae</taxon>
        <taxon>Gordonia</taxon>
    </lineage>
</organism>
<evidence type="ECO:0000256" key="2">
    <source>
        <dbReference type="ARBA" id="ARBA00022723"/>
    </source>
</evidence>
<dbReference type="GO" id="GO:0000287">
    <property type="term" value="F:magnesium ion binding"/>
    <property type="evidence" value="ECO:0007669"/>
    <property type="project" value="TreeGrafter"/>
</dbReference>
<proteinExistence type="predicted"/>
<dbReference type="InterPro" id="IPR005000">
    <property type="entry name" value="Aldolase/citrate-lyase_domain"/>
</dbReference>
<dbReference type="PANTHER" id="PTHR32308:SF10">
    <property type="entry name" value="CITRATE LYASE SUBUNIT BETA"/>
    <property type="match status" value="1"/>
</dbReference>
<dbReference type="SUPFAM" id="SSF51621">
    <property type="entry name" value="Phosphoenolpyruvate/pyruvate domain"/>
    <property type="match status" value="1"/>
</dbReference>
<feature type="binding site" evidence="5">
    <location>
        <position position="151"/>
    </location>
    <ligand>
        <name>Mg(2+)</name>
        <dbReference type="ChEBI" id="CHEBI:18420"/>
    </ligand>
</feature>
<dbReference type="GO" id="GO:0006107">
    <property type="term" value="P:oxaloacetate metabolic process"/>
    <property type="evidence" value="ECO:0007669"/>
    <property type="project" value="TreeGrafter"/>
</dbReference>
<gene>
    <name evidence="7" type="ORF">BKA16_004442</name>
</gene>
<keyword evidence="3 5" id="KW-0460">Magnesium</keyword>
<dbReference type="InterPro" id="IPR015813">
    <property type="entry name" value="Pyrv/PenolPyrv_kinase-like_dom"/>
</dbReference>
<sequence length="279" mass="29775">MTSADSAIDYALSRSWLLVSGDRPETFADSVASEADQLIFDLEDAVAAARKPQARDIVADWLSVPGNEGWVRINDADTTFWSDDIARLRTVPGLRGVMLAKVESAAHVADTIAAFGGRVAVVALVESALGIEEATAIARAGAVRLAFGSGDYRRDTGMAATDLAMSFPRARLANSSRIGKLPNPIDGPTPGSDLDLLRAQTVIARDHGMTGRLCLYPAQARIVNEAMSPTAADVDWARAFLGEFEREGGQIRNGSDKPRLFEANRIQRLASAYGVTTAV</sequence>
<accession>A0A840FCP9</accession>
<feature type="binding site" evidence="5">
    <location>
        <position position="126"/>
    </location>
    <ligand>
        <name>Mg(2+)</name>
        <dbReference type="ChEBI" id="CHEBI:18420"/>
    </ligand>
</feature>
<evidence type="ECO:0000256" key="4">
    <source>
        <dbReference type="PIRSR" id="PIRSR015582-1"/>
    </source>
</evidence>
<dbReference type="PANTHER" id="PTHR32308">
    <property type="entry name" value="LYASE BETA SUBUNIT, PUTATIVE (AFU_ORTHOLOGUE AFUA_4G13030)-RELATED"/>
    <property type="match status" value="1"/>
</dbReference>
<feature type="domain" description="HpcH/HpaI aldolase/citrate lyase" evidence="6">
    <location>
        <begin position="14"/>
        <end position="161"/>
    </location>
</feature>
<feature type="binding site" evidence="4">
    <location>
        <position position="126"/>
    </location>
    <ligand>
        <name>substrate</name>
    </ligand>
</feature>
<dbReference type="Proteomes" id="UP000551501">
    <property type="component" value="Unassembled WGS sequence"/>
</dbReference>
<evidence type="ECO:0000256" key="3">
    <source>
        <dbReference type="ARBA" id="ARBA00022842"/>
    </source>
</evidence>
<evidence type="ECO:0000259" key="6">
    <source>
        <dbReference type="Pfam" id="PF03328"/>
    </source>
</evidence>
<dbReference type="EC" id="4.1.3.34" evidence="7"/>
<evidence type="ECO:0000313" key="7">
    <source>
        <dbReference type="EMBL" id="MBB4137890.1"/>
    </source>
</evidence>
<dbReference type="PIRSF" id="PIRSF015582">
    <property type="entry name" value="Cit_lyase_B"/>
    <property type="match status" value="1"/>
</dbReference>
<name>A0A840FCP9_9ACTN</name>
<evidence type="ECO:0000256" key="1">
    <source>
        <dbReference type="ARBA" id="ARBA00001946"/>
    </source>
</evidence>
<dbReference type="Pfam" id="PF03328">
    <property type="entry name" value="HpcH_HpaI"/>
    <property type="match status" value="1"/>
</dbReference>
<comment type="cofactor">
    <cofactor evidence="1">
        <name>Mg(2+)</name>
        <dbReference type="ChEBI" id="CHEBI:18420"/>
    </cofactor>
</comment>
<evidence type="ECO:0000256" key="5">
    <source>
        <dbReference type="PIRSR" id="PIRSR015582-2"/>
    </source>
</evidence>
<feature type="binding site" evidence="4">
    <location>
        <position position="72"/>
    </location>
    <ligand>
        <name>substrate</name>
    </ligand>
</feature>
<dbReference type="GO" id="GO:0008816">
    <property type="term" value="F:citryl-CoA lyase activity"/>
    <property type="evidence" value="ECO:0007669"/>
    <property type="project" value="UniProtKB-EC"/>
</dbReference>
<keyword evidence="2 5" id="KW-0479">Metal-binding</keyword>
<dbReference type="AlphaFoldDB" id="A0A840FCP9"/>
<comment type="caution">
    <text evidence="7">The sequence shown here is derived from an EMBL/GenBank/DDBJ whole genome shotgun (WGS) entry which is preliminary data.</text>
</comment>
<protein>
    <submittedName>
        <fullName evidence="7">Citrate lyase subunit beta/citryl-CoA lyase</fullName>
        <ecNumber evidence="7">4.1.3.34</ecNumber>
    </submittedName>
</protein>
<evidence type="ECO:0000313" key="8">
    <source>
        <dbReference type="Proteomes" id="UP000551501"/>
    </source>
</evidence>
<dbReference type="RefSeq" id="WP_183372726.1">
    <property type="nucleotide sequence ID" value="NZ_BAABHL010000001.1"/>
</dbReference>
<reference evidence="7 8" key="1">
    <citation type="submission" date="2020-08" db="EMBL/GenBank/DDBJ databases">
        <title>Sequencing the genomes of 1000 actinobacteria strains.</title>
        <authorList>
            <person name="Klenk H.-P."/>
        </authorList>
    </citation>
    <scope>NUCLEOTIDE SEQUENCE [LARGE SCALE GENOMIC DNA]</scope>
    <source>
        <strain evidence="7 8">DSM 45298</strain>
    </source>
</reference>
<dbReference type="Gene3D" id="3.20.20.60">
    <property type="entry name" value="Phosphoenolpyruvate-binding domains"/>
    <property type="match status" value="1"/>
</dbReference>
<keyword evidence="8" id="KW-1185">Reference proteome</keyword>